<dbReference type="InterPro" id="IPR013495">
    <property type="entry name" value="CHP02679"/>
</dbReference>
<accession>A0A2T0QX64</accession>
<comment type="caution">
    <text evidence="3">The sequence shown here is derived from an EMBL/GenBank/DDBJ whole genome shotgun (WGS) entry which is preliminary data.</text>
</comment>
<dbReference type="Proteomes" id="UP000238083">
    <property type="component" value="Unassembled WGS sequence"/>
</dbReference>
<evidence type="ECO:0000313" key="3">
    <source>
        <dbReference type="EMBL" id="PRY10234.1"/>
    </source>
</evidence>
<reference evidence="3 4" key="1">
    <citation type="submission" date="2018-03" db="EMBL/GenBank/DDBJ databases">
        <title>Genomic Encyclopedia of Archaeal and Bacterial Type Strains, Phase II (KMG-II): from individual species to whole genera.</title>
        <authorList>
            <person name="Goeker M."/>
        </authorList>
    </citation>
    <scope>NUCLEOTIDE SEQUENCE [LARGE SCALE GENOMIC DNA]</scope>
    <source>
        <strain evidence="3 4">DSM 19711</strain>
    </source>
</reference>
<dbReference type="NCBIfam" id="TIGR02679">
    <property type="entry name" value="TIGR02679 family protein"/>
    <property type="match status" value="1"/>
</dbReference>
<proteinExistence type="predicted"/>
<dbReference type="AlphaFoldDB" id="A0A2T0QX64"/>
<dbReference type="InterPro" id="IPR024465">
    <property type="entry name" value="DUF2399"/>
</dbReference>
<keyword evidence="4" id="KW-1185">Reference proteome</keyword>
<sequence>MSDARLRALLGSTDSAWLRRRVRERLAAGRPVTGSVTLREPSTAERAVLDGLLGRRPRSSGALSVRLEEVDEVLRAGAWPGGLADAVVHLDGPVTVRAEQAAAAESAWASLLAPLDEQALAGPWWAPWWAPTRGSASLRRTLNGSAAPTELIASLRRVLAGLPSAGEALGTFAQRTAGDPHALDGGPLAGLVLSALAFPGGPPNGAEERRAVWAGSGIALDDVSSTVLVAGFAGDGSPTGRALAAWREAGLPAVLTLRHVVAGVPPAGPVVHVCENPVVLRAALDAFGTTTPPLVCLSGRPSAAGTVLLRGLLAQGVRVRYHGDLDWGGLSIAGSVLGLGAQPWRLGVDDYRAAVRRAGRPLRGTAVATPWDVALGAEVERVGLGVDEEAVLDLLLDDLAGSRLTCDDATGGAPAGR</sequence>
<protein>
    <submittedName>
        <fullName evidence="3">Uncharacterized protein (TIGR02679 family)</fullName>
    </submittedName>
</protein>
<dbReference type="EMBL" id="PVZF01000017">
    <property type="protein sequence ID" value="PRY10234.1"/>
    <property type="molecule type" value="Genomic_DNA"/>
</dbReference>
<dbReference type="RefSeq" id="WP_170127478.1">
    <property type="nucleotide sequence ID" value="NZ_PVZF01000017.1"/>
</dbReference>
<gene>
    <name evidence="3" type="ORF">CLV37_1178</name>
</gene>
<name>A0A2T0QX64_9ACTN</name>
<evidence type="ECO:0000259" key="2">
    <source>
        <dbReference type="Pfam" id="PF11796"/>
    </source>
</evidence>
<organism evidence="3 4">
    <name type="scientific">Kineococcus rhizosphaerae</name>
    <dbReference type="NCBI Taxonomy" id="559628"/>
    <lineage>
        <taxon>Bacteria</taxon>
        <taxon>Bacillati</taxon>
        <taxon>Actinomycetota</taxon>
        <taxon>Actinomycetes</taxon>
        <taxon>Kineosporiales</taxon>
        <taxon>Kineosporiaceae</taxon>
        <taxon>Kineococcus</taxon>
    </lineage>
</organism>
<feature type="domain" description="DUF2399" evidence="1">
    <location>
        <begin position="257"/>
        <end position="399"/>
    </location>
</feature>
<evidence type="ECO:0000259" key="1">
    <source>
        <dbReference type="Pfam" id="PF09664"/>
    </source>
</evidence>
<evidence type="ECO:0000313" key="4">
    <source>
        <dbReference type="Proteomes" id="UP000238083"/>
    </source>
</evidence>
<dbReference type="Pfam" id="PF09664">
    <property type="entry name" value="DUF2399"/>
    <property type="match status" value="1"/>
</dbReference>
<dbReference type="InterPro" id="IPR024466">
    <property type="entry name" value="CHP02679_N"/>
</dbReference>
<feature type="domain" description="Conserved hypothetical protein CHP02679 N terminus" evidence="2">
    <location>
        <begin position="32"/>
        <end position="232"/>
    </location>
</feature>
<dbReference type="Pfam" id="PF11796">
    <property type="entry name" value="DUF3323"/>
    <property type="match status" value="1"/>
</dbReference>